<sequence length="351" mass="38903">MRRLVSGLQFLGGWLPSWHFPTPSAITQARKRLGEEPFKILFHLTAKPLASSATPSAWFHGQRVLAIDGVVLDAPDSPENAEVFGYSVGGKGKGAYPRVRVVAVVECGTHAVVHAAIGEAGTTERTEAWGLVSALDPGSVLLADRGFFSLALWERLIEHDVDAVFRISRNMNLPAIKEFSDGSYLSVLLPSKRQSAIRKSSRRSSRGDITAENQYLLDHGVPCRVVEYEVEGSDEPYRVITTLRDHAAIPAMEIAALYHERWEVENVFDEIEVHQIGHGRVLRSKSPELVKQEIWGVLLAHYSVRKLVHKASGVAEIDPDRLSFIRALRIVRRQLTNGADFSPQHTPRDAG</sequence>
<evidence type="ECO:0000313" key="3">
    <source>
        <dbReference type="EMBL" id="CAB4902827.1"/>
    </source>
</evidence>
<dbReference type="PANTHER" id="PTHR37529:SF1">
    <property type="entry name" value="TRANSPOSASE INSG FOR INSERTION SEQUENCE ELEMENT IS4-RELATED"/>
    <property type="match status" value="1"/>
</dbReference>
<dbReference type="Pfam" id="PF13006">
    <property type="entry name" value="Nterm_IS4"/>
    <property type="match status" value="1"/>
</dbReference>
<gene>
    <name evidence="3" type="ORF">UFOPK3472_02553</name>
</gene>
<dbReference type="AlphaFoldDB" id="A0A6J7G4J4"/>
<dbReference type="InterPro" id="IPR002559">
    <property type="entry name" value="Transposase_11"/>
</dbReference>
<dbReference type="GO" id="GO:0003677">
    <property type="term" value="F:DNA binding"/>
    <property type="evidence" value="ECO:0007669"/>
    <property type="project" value="InterPro"/>
</dbReference>
<name>A0A6J7G4J4_9ZZZZ</name>
<reference evidence="3" key="1">
    <citation type="submission" date="2020-05" db="EMBL/GenBank/DDBJ databases">
        <authorList>
            <person name="Chiriac C."/>
            <person name="Salcher M."/>
            <person name="Ghai R."/>
            <person name="Kavagutti S V."/>
        </authorList>
    </citation>
    <scope>NUCLEOTIDE SEQUENCE</scope>
</reference>
<feature type="domain" description="Transposase IS4 N-terminal" evidence="2">
    <location>
        <begin position="3"/>
        <end position="42"/>
    </location>
</feature>
<dbReference type="GO" id="GO:0004803">
    <property type="term" value="F:transposase activity"/>
    <property type="evidence" value="ECO:0007669"/>
    <property type="project" value="InterPro"/>
</dbReference>
<dbReference type="Gene3D" id="3.90.350.10">
    <property type="entry name" value="Transposase Inhibitor Protein From Tn5, Chain A, domain 1"/>
    <property type="match status" value="1"/>
</dbReference>
<dbReference type="NCBIfam" id="NF033592">
    <property type="entry name" value="transpos_IS4_1"/>
    <property type="match status" value="1"/>
</dbReference>
<accession>A0A6J7G4J4</accession>
<dbReference type="Pfam" id="PF01609">
    <property type="entry name" value="DDE_Tnp_1"/>
    <property type="match status" value="1"/>
</dbReference>
<dbReference type="InterPro" id="IPR024473">
    <property type="entry name" value="Transposases_IS4_N"/>
</dbReference>
<evidence type="ECO:0000259" key="1">
    <source>
        <dbReference type="Pfam" id="PF01609"/>
    </source>
</evidence>
<organism evidence="3">
    <name type="scientific">freshwater metagenome</name>
    <dbReference type="NCBI Taxonomy" id="449393"/>
    <lineage>
        <taxon>unclassified sequences</taxon>
        <taxon>metagenomes</taxon>
        <taxon>ecological metagenomes</taxon>
    </lineage>
</organism>
<dbReference type="SUPFAM" id="SSF53098">
    <property type="entry name" value="Ribonuclease H-like"/>
    <property type="match status" value="1"/>
</dbReference>
<feature type="domain" description="Transposase IS4-like" evidence="1">
    <location>
        <begin position="61"/>
        <end position="301"/>
    </location>
</feature>
<proteinExistence type="predicted"/>
<dbReference type="InterPro" id="IPR012337">
    <property type="entry name" value="RNaseH-like_sf"/>
</dbReference>
<protein>
    <submittedName>
        <fullName evidence="3">Unannotated protein</fullName>
    </submittedName>
</protein>
<evidence type="ECO:0000259" key="2">
    <source>
        <dbReference type="Pfam" id="PF13006"/>
    </source>
</evidence>
<dbReference type="EMBL" id="CAFBLX010000196">
    <property type="protein sequence ID" value="CAB4902827.1"/>
    <property type="molecule type" value="Genomic_DNA"/>
</dbReference>
<dbReference type="PANTHER" id="PTHR37529">
    <property type="entry name" value="TRANSPOSASE INSG FOR INSERTION SEQUENCE ELEMENT IS4-RELATED"/>
    <property type="match status" value="1"/>
</dbReference>
<dbReference type="GO" id="GO:0006313">
    <property type="term" value="P:DNA transposition"/>
    <property type="evidence" value="ECO:0007669"/>
    <property type="project" value="InterPro"/>
</dbReference>
<dbReference type="InterPro" id="IPR047952">
    <property type="entry name" value="Transpos_IS4"/>
</dbReference>